<reference evidence="4 5" key="1">
    <citation type="submission" date="2018-06" db="EMBL/GenBank/DDBJ databases">
        <title>Complete genome of Desulfovibrio indonesiensis P37SLT.</title>
        <authorList>
            <person name="Crispim J.S."/>
            <person name="Vidigal P.M.P."/>
            <person name="Silva L.C.F."/>
            <person name="Laguardia C.N."/>
            <person name="Araujo L.C."/>
            <person name="Dias R.S."/>
            <person name="Sousa M.P."/>
            <person name="Paula S.O."/>
            <person name="Silva C."/>
        </authorList>
    </citation>
    <scope>NUCLEOTIDE SEQUENCE [LARGE SCALE GENOMIC DNA]</scope>
    <source>
        <strain evidence="4 5">P37SLT</strain>
    </source>
</reference>
<proteinExistence type="predicted"/>
<dbReference type="InterPro" id="IPR011990">
    <property type="entry name" value="TPR-like_helical_dom_sf"/>
</dbReference>
<feature type="compositionally biased region" description="Polar residues" evidence="2">
    <location>
        <begin position="243"/>
        <end position="260"/>
    </location>
</feature>
<protein>
    <recommendedName>
        <fullName evidence="6">Tetratricopeptide repeat protein</fullName>
    </recommendedName>
</protein>
<evidence type="ECO:0008006" key="6">
    <source>
        <dbReference type="Google" id="ProtNLM"/>
    </source>
</evidence>
<evidence type="ECO:0000256" key="2">
    <source>
        <dbReference type="SAM" id="MobiDB-lite"/>
    </source>
</evidence>
<gene>
    <name evidence="4" type="ORF">DPQ33_01470</name>
</gene>
<keyword evidence="1" id="KW-0802">TPR repeat</keyword>
<evidence type="ECO:0000313" key="5">
    <source>
        <dbReference type="Proteomes" id="UP000448292"/>
    </source>
</evidence>
<dbReference type="EMBL" id="QMIE01000001">
    <property type="protein sequence ID" value="TVM19923.1"/>
    <property type="molecule type" value="Genomic_DNA"/>
</dbReference>
<evidence type="ECO:0000256" key="3">
    <source>
        <dbReference type="SAM" id="Phobius"/>
    </source>
</evidence>
<dbReference type="OrthoDB" id="5459082at2"/>
<accession>A0A7M3MJD9</accession>
<name>A0A7M3MJD9_9BACT</name>
<dbReference type="RefSeq" id="WP_144301384.1">
    <property type="nucleotide sequence ID" value="NZ_QMIE01000001.1"/>
</dbReference>
<keyword evidence="3" id="KW-0812">Transmembrane</keyword>
<dbReference type="SUPFAM" id="SSF48452">
    <property type="entry name" value="TPR-like"/>
    <property type="match status" value="1"/>
</dbReference>
<dbReference type="AlphaFoldDB" id="A0A7M3MJD9"/>
<organism evidence="4 5">
    <name type="scientific">Oceanidesulfovibrio indonesiensis</name>
    <dbReference type="NCBI Taxonomy" id="54767"/>
    <lineage>
        <taxon>Bacteria</taxon>
        <taxon>Pseudomonadati</taxon>
        <taxon>Thermodesulfobacteriota</taxon>
        <taxon>Desulfovibrionia</taxon>
        <taxon>Desulfovibrionales</taxon>
        <taxon>Desulfovibrionaceae</taxon>
        <taxon>Oceanidesulfovibrio</taxon>
    </lineage>
</organism>
<comment type="caution">
    <text evidence="4">The sequence shown here is derived from an EMBL/GenBank/DDBJ whole genome shotgun (WGS) entry which is preliminary data.</text>
</comment>
<feature type="transmembrane region" description="Helical" evidence="3">
    <location>
        <begin position="35"/>
        <end position="54"/>
    </location>
</feature>
<feature type="region of interest" description="Disordered" evidence="2">
    <location>
        <begin position="1"/>
        <end position="27"/>
    </location>
</feature>
<dbReference type="Proteomes" id="UP000448292">
    <property type="component" value="Unassembled WGS sequence"/>
</dbReference>
<feature type="repeat" description="TPR" evidence="1">
    <location>
        <begin position="145"/>
        <end position="178"/>
    </location>
</feature>
<dbReference type="Pfam" id="PF14559">
    <property type="entry name" value="TPR_19"/>
    <property type="match status" value="1"/>
</dbReference>
<keyword evidence="5" id="KW-1185">Reference proteome</keyword>
<keyword evidence="3" id="KW-0472">Membrane</keyword>
<evidence type="ECO:0000256" key="1">
    <source>
        <dbReference type="PROSITE-ProRule" id="PRU00339"/>
    </source>
</evidence>
<dbReference type="PROSITE" id="PS50005">
    <property type="entry name" value="TPR"/>
    <property type="match status" value="1"/>
</dbReference>
<keyword evidence="3" id="KW-1133">Transmembrane helix</keyword>
<feature type="region of interest" description="Disordered" evidence="2">
    <location>
        <begin position="226"/>
        <end position="260"/>
    </location>
</feature>
<evidence type="ECO:0000313" key="4">
    <source>
        <dbReference type="EMBL" id="TVM19923.1"/>
    </source>
</evidence>
<sequence>MAKKKKQSKKAVPQPTSPKKQQNAVAAMPKGPRRLILALVLGGLVVIFVTSFMYRMDHSLQRKVVTAQEHDHGDEDGMPPASQGGMMGQGGEGMGEVRSLMQQMRENPNDPDVLVALSKRFLAMEDVASAGNFLQRALVADPGNIEAMSLLGMVRFEAGEHEEAAELLRRLVRLDADNATHFYNLGMLEKHFLDQPEAAREHLETALSLVDDHSDLGHRIQNELGMPAHDHSENESGADGASNGASEEQSAPSAANATGS</sequence>
<dbReference type="Gene3D" id="1.25.40.10">
    <property type="entry name" value="Tetratricopeptide repeat domain"/>
    <property type="match status" value="1"/>
</dbReference>
<feature type="region of interest" description="Disordered" evidence="2">
    <location>
        <begin position="66"/>
        <end position="90"/>
    </location>
</feature>
<dbReference type="InterPro" id="IPR019734">
    <property type="entry name" value="TPR_rpt"/>
</dbReference>